<organism evidence="2 3">
    <name type="scientific">Oidiodendron maius (strain Zn)</name>
    <dbReference type="NCBI Taxonomy" id="913774"/>
    <lineage>
        <taxon>Eukaryota</taxon>
        <taxon>Fungi</taxon>
        <taxon>Dikarya</taxon>
        <taxon>Ascomycota</taxon>
        <taxon>Pezizomycotina</taxon>
        <taxon>Leotiomycetes</taxon>
        <taxon>Leotiomycetes incertae sedis</taxon>
        <taxon>Myxotrichaceae</taxon>
        <taxon>Oidiodendron</taxon>
    </lineage>
</organism>
<accession>A0A0C3HAA5</accession>
<dbReference type="InterPro" id="IPR029063">
    <property type="entry name" value="SAM-dependent_MTases_sf"/>
</dbReference>
<evidence type="ECO:0000313" key="2">
    <source>
        <dbReference type="EMBL" id="KIN00150.1"/>
    </source>
</evidence>
<proteinExistence type="inferred from homology"/>
<dbReference type="AlphaFoldDB" id="A0A0C3HAA5"/>
<dbReference type="STRING" id="913774.A0A0C3HAA5"/>
<reference evidence="2 3" key="1">
    <citation type="submission" date="2014-04" db="EMBL/GenBank/DDBJ databases">
        <authorList>
            <consortium name="DOE Joint Genome Institute"/>
            <person name="Kuo A."/>
            <person name="Martino E."/>
            <person name="Perotto S."/>
            <person name="Kohler A."/>
            <person name="Nagy L.G."/>
            <person name="Floudas D."/>
            <person name="Copeland A."/>
            <person name="Barry K.W."/>
            <person name="Cichocki N."/>
            <person name="Veneault-Fourrey C."/>
            <person name="LaButti K."/>
            <person name="Lindquist E.A."/>
            <person name="Lipzen A."/>
            <person name="Lundell T."/>
            <person name="Morin E."/>
            <person name="Murat C."/>
            <person name="Sun H."/>
            <person name="Tunlid A."/>
            <person name="Henrissat B."/>
            <person name="Grigoriev I.V."/>
            <person name="Hibbett D.S."/>
            <person name="Martin F."/>
            <person name="Nordberg H.P."/>
            <person name="Cantor M.N."/>
            <person name="Hua S.X."/>
        </authorList>
    </citation>
    <scope>NUCLEOTIDE SEQUENCE [LARGE SCALE GENOMIC DNA]</scope>
    <source>
        <strain evidence="2 3">Zn</strain>
    </source>
</reference>
<gene>
    <name evidence="2" type="ORF">OIDMADRAFT_124223</name>
</gene>
<dbReference type="Gene3D" id="3.40.50.150">
    <property type="entry name" value="Vaccinia Virus protein VP39"/>
    <property type="match status" value="1"/>
</dbReference>
<dbReference type="InterPro" id="IPR002052">
    <property type="entry name" value="DNA_methylase_N6_adenine_CS"/>
</dbReference>
<dbReference type="EMBL" id="KN832877">
    <property type="protein sequence ID" value="KIN00150.1"/>
    <property type="molecule type" value="Genomic_DNA"/>
</dbReference>
<dbReference type="OrthoDB" id="61116at2759"/>
<protein>
    <recommendedName>
        <fullName evidence="4">MT-A70-domain-containing protein</fullName>
    </recommendedName>
</protein>
<evidence type="ECO:0000313" key="3">
    <source>
        <dbReference type="Proteomes" id="UP000054321"/>
    </source>
</evidence>
<dbReference type="Proteomes" id="UP000054321">
    <property type="component" value="Unassembled WGS sequence"/>
</dbReference>
<dbReference type="Pfam" id="PF05063">
    <property type="entry name" value="MT-A70"/>
    <property type="match status" value="1"/>
</dbReference>
<keyword evidence="3" id="KW-1185">Reference proteome</keyword>
<sequence length="367" mass="41503">MQSCILYQNSTADITLVDIPRSIELAQGADSGRLISSSPMGQPYPIVEPKSEKASKNLGEATLAELLVQKHLELALSEAKNGLGKHGIWCLPRITEYQPLQVPVERKRKRLDQTATSAGMDNSESSALQEQCDELVHVMVGDNHAKIPPKSTVLQGDIVPTLEIFASSATQFDFVILDPPWPNRSAKRKKSYGISYGTNNIKTLLSLLPIQVHLSEEGFVAVWVTNKSAFREMLLEEDGLFEQWGVRLIEEWIWLKVTSGGETICPINSKWRKPYEVLLIGRRVMEEDKIERPEVKRRILIGVPDLHSRKPNIRCLIKQLVGKEEGFYQVLEIFARNLTAGWWAWGNEALKFQMSKNWQKQSKSESL</sequence>
<dbReference type="GO" id="GO:0008168">
    <property type="term" value="F:methyltransferase activity"/>
    <property type="evidence" value="ECO:0007669"/>
    <property type="project" value="InterPro"/>
</dbReference>
<dbReference type="GO" id="GO:0032259">
    <property type="term" value="P:methylation"/>
    <property type="evidence" value="ECO:0007669"/>
    <property type="project" value="InterPro"/>
</dbReference>
<dbReference type="InParanoid" id="A0A0C3HAA5"/>
<comment type="similarity">
    <text evidence="1">Belongs to the MT-A70-like family.</text>
</comment>
<evidence type="ECO:0008006" key="4">
    <source>
        <dbReference type="Google" id="ProtNLM"/>
    </source>
</evidence>
<dbReference type="HOGENOM" id="CLU_027091_4_0_1"/>
<dbReference type="PROSITE" id="PS51143">
    <property type="entry name" value="MT_A70"/>
    <property type="match status" value="1"/>
</dbReference>
<dbReference type="PANTHER" id="PTHR12829:SF4">
    <property type="entry name" value="N(6)-ADENINE-SPECIFIC METHYLTRANSFERASE METTL4"/>
    <property type="match status" value="1"/>
</dbReference>
<dbReference type="InterPro" id="IPR007757">
    <property type="entry name" value="MT-A70-like"/>
</dbReference>
<evidence type="ECO:0000256" key="1">
    <source>
        <dbReference type="PROSITE-ProRule" id="PRU00489"/>
    </source>
</evidence>
<dbReference type="PANTHER" id="PTHR12829">
    <property type="entry name" value="N6-ADENOSINE-METHYLTRANSFERASE"/>
    <property type="match status" value="1"/>
</dbReference>
<dbReference type="GO" id="GO:0003676">
    <property type="term" value="F:nucleic acid binding"/>
    <property type="evidence" value="ECO:0007669"/>
    <property type="project" value="InterPro"/>
</dbReference>
<reference evidence="3" key="2">
    <citation type="submission" date="2015-01" db="EMBL/GenBank/DDBJ databases">
        <title>Evolutionary Origins and Diversification of the Mycorrhizal Mutualists.</title>
        <authorList>
            <consortium name="DOE Joint Genome Institute"/>
            <consortium name="Mycorrhizal Genomics Consortium"/>
            <person name="Kohler A."/>
            <person name="Kuo A."/>
            <person name="Nagy L.G."/>
            <person name="Floudas D."/>
            <person name="Copeland A."/>
            <person name="Barry K.W."/>
            <person name="Cichocki N."/>
            <person name="Veneault-Fourrey C."/>
            <person name="LaButti K."/>
            <person name="Lindquist E.A."/>
            <person name="Lipzen A."/>
            <person name="Lundell T."/>
            <person name="Morin E."/>
            <person name="Murat C."/>
            <person name="Riley R."/>
            <person name="Ohm R."/>
            <person name="Sun H."/>
            <person name="Tunlid A."/>
            <person name="Henrissat B."/>
            <person name="Grigoriev I.V."/>
            <person name="Hibbett D.S."/>
            <person name="Martin F."/>
        </authorList>
    </citation>
    <scope>NUCLEOTIDE SEQUENCE [LARGE SCALE GENOMIC DNA]</scope>
    <source>
        <strain evidence="3">Zn</strain>
    </source>
</reference>
<dbReference type="SUPFAM" id="SSF53335">
    <property type="entry name" value="S-adenosyl-L-methionine-dependent methyltransferases"/>
    <property type="match status" value="1"/>
</dbReference>
<name>A0A0C3HAA5_OIDMZ</name>
<dbReference type="PROSITE" id="PS00092">
    <property type="entry name" value="N6_MTASE"/>
    <property type="match status" value="1"/>
</dbReference>
<dbReference type="GO" id="GO:0005634">
    <property type="term" value="C:nucleus"/>
    <property type="evidence" value="ECO:0007669"/>
    <property type="project" value="TreeGrafter"/>
</dbReference>